<dbReference type="Pfam" id="PF00293">
    <property type="entry name" value="NUDIX"/>
    <property type="match status" value="1"/>
</dbReference>
<keyword evidence="4" id="KW-1185">Reference proteome</keyword>
<dbReference type="InterPro" id="IPR015797">
    <property type="entry name" value="NUDIX_hydrolase-like_dom_sf"/>
</dbReference>
<dbReference type="InterPro" id="IPR000086">
    <property type="entry name" value="NUDIX_hydrolase_dom"/>
</dbReference>
<proteinExistence type="predicted"/>
<evidence type="ECO:0000313" key="3">
    <source>
        <dbReference type="EMBL" id="QGZ66281.1"/>
    </source>
</evidence>
<feature type="domain" description="Nudix hydrolase" evidence="2">
    <location>
        <begin position="47"/>
        <end position="181"/>
    </location>
</feature>
<dbReference type="PANTHER" id="PTHR43736:SF1">
    <property type="entry name" value="DIHYDRONEOPTERIN TRIPHOSPHATE DIPHOSPHATASE"/>
    <property type="match status" value="1"/>
</dbReference>
<evidence type="ECO:0000256" key="1">
    <source>
        <dbReference type="SAM" id="MobiDB-lite"/>
    </source>
</evidence>
<dbReference type="PROSITE" id="PS51462">
    <property type="entry name" value="NUDIX"/>
    <property type="match status" value="1"/>
</dbReference>
<feature type="compositionally biased region" description="Basic and acidic residues" evidence="1">
    <location>
        <begin position="422"/>
        <end position="474"/>
    </location>
</feature>
<dbReference type="Proteomes" id="UP000433577">
    <property type="component" value="Chromosome 4"/>
</dbReference>
<accession>A0A7Z2GR65</accession>
<gene>
    <name evidence="3" type="ORF">FAZ98_31270</name>
</gene>
<dbReference type="OrthoDB" id="6613765at2"/>
<feature type="region of interest" description="Disordered" evidence="1">
    <location>
        <begin position="418"/>
        <end position="474"/>
    </location>
</feature>
<dbReference type="Gene3D" id="3.90.79.10">
    <property type="entry name" value="Nucleoside Triphosphate Pyrophosphohydrolase"/>
    <property type="match status" value="1"/>
</dbReference>
<dbReference type="RefSeq" id="WP_158957554.1">
    <property type="nucleotide sequence ID" value="NZ_CP046916.1"/>
</dbReference>
<organism evidence="3 4">
    <name type="scientific">Paraburkholderia acidisoli</name>
    <dbReference type="NCBI Taxonomy" id="2571748"/>
    <lineage>
        <taxon>Bacteria</taxon>
        <taxon>Pseudomonadati</taxon>
        <taxon>Pseudomonadota</taxon>
        <taxon>Betaproteobacteria</taxon>
        <taxon>Burkholderiales</taxon>
        <taxon>Burkholderiaceae</taxon>
        <taxon>Paraburkholderia</taxon>
    </lineage>
</organism>
<feature type="compositionally biased region" description="Polar residues" evidence="1">
    <location>
        <begin position="1"/>
        <end position="10"/>
    </location>
</feature>
<evidence type="ECO:0000313" key="4">
    <source>
        <dbReference type="Proteomes" id="UP000433577"/>
    </source>
</evidence>
<dbReference type="AlphaFoldDB" id="A0A7Z2GR65"/>
<dbReference type="EMBL" id="CP046916">
    <property type="protein sequence ID" value="QGZ66281.1"/>
    <property type="molecule type" value="Genomic_DNA"/>
</dbReference>
<sequence>MPLEQGSSREAISHNIATERAAGKPEKQAIAIAYSEAGKSRQDAEESTQINCAGVLFRAPGPLYLLVRRSDTGEWEQPGGHAEGDETPEAAAVRECEEEIGVCPDGIRWPVRRNPIPDGSGEYTCFLQDVPEPFEPKLNHEHTAWQWAAADALPENMLVPVARTIELVTGNELDIAKRMAAGYLLSPQKYEGAWLFDLRITGTGTSYRKALDEYAYRPPETFLTEEFRERCYGLPVLFLHSKGALNTQEYRDRNIGSIFFPYIAGDEVRGVAKIFDSDGAQLMLTSHESTSPAVIFRDAGSTETVEIDGKTVLIEGKPSFLDHLAVCPVGVWDKGGEPSGINNGDSQMDENVQEQVPAWADALGKRFDEAYSTLNARMDAIEQKGGETMPAAELRPDASGHEAAAAADLAAAEAAGAAEETAEAKAARELKERQDAEQARLDSEEAERTEKERKEKEEKERMDAQVRADAQLRGENAEMKKQIEAMNAQIKALATPPSASDRDQLSAAQARWDSVAQMLGDSVPAPLHFETPIAYRKRLAEKFQKHSDKFKGIRLDSLDGAVFDTIEDQIRQDAQAYAKSPSVMPAGRLLPTIRMDSAGRQITEYHGDMDVWLNHFKHHGVVAKVLRQNHGAR</sequence>
<name>A0A7Z2GR65_9BURK</name>
<evidence type="ECO:0000259" key="2">
    <source>
        <dbReference type="PROSITE" id="PS51462"/>
    </source>
</evidence>
<dbReference type="KEGG" id="pacs:FAZ98_31270"/>
<dbReference type="GO" id="GO:0003824">
    <property type="term" value="F:catalytic activity"/>
    <property type="evidence" value="ECO:0007669"/>
    <property type="project" value="UniProtKB-ARBA"/>
</dbReference>
<reference evidence="3 4" key="1">
    <citation type="submission" date="2019-12" db="EMBL/GenBank/DDBJ databases">
        <title>Paraburkholderia acidiphila 7Q-K02 sp. nov and Paraburkholderia acidisoli DHF22 sp. nov., two strains isolated from forest soil.</title>
        <authorList>
            <person name="Gao Z."/>
            <person name="Qiu L."/>
        </authorList>
    </citation>
    <scope>NUCLEOTIDE SEQUENCE [LARGE SCALE GENOMIC DNA]</scope>
    <source>
        <strain evidence="3 4">DHF22</strain>
    </source>
</reference>
<dbReference type="PANTHER" id="PTHR43736">
    <property type="entry name" value="ADP-RIBOSE PYROPHOSPHATASE"/>
    <property type="match status" value="1"/>
</dbReference>
<dbReference type="SUPFAM" id="SSF55811">
    <property type="entry name" value="Nudix"/>
    <property type="match status" value="1"/>
</dbReference>
<protein>
    <submittedName>
        <fullName evidence="3">NUDIX domain-containing protein</fullName>
    </submittedName>
</protein>
<feature type="region of interest" description="Disordered" evidence="1">
    <location>
        <begin position="1"/>
        <end position="26"/>
    </location>
</feature>